<evidence type="ECO:0000313" key="2">
    <source>
        <dbReference type="EMBL" id="EED13460.1"/>
    </source>
</evidence>
<dbReference type="HOGENOM" id="CLU_1086561_0_0_1"/>
<reference evidence="3" key="1">
    <citation type="journal article" date="2015" name="Genome Announc.">
        <title>Genome sequence of the AIDS-associated pathogen Penicillium marneffei (ATCC18224) and its near taxonomic relative Talaromyces stipitatus (ATCC10500).</title>
        <authorList>
            <person name="Nierman W.C."/>
            <person name="Fedorova-Abrams N.D."/>
            <person name="Andrianopoulos A."/>
        </authorList>
    </citation>
    <scope>NUCLEOTIDE SEQUENCE [LARGE SCALE GENOMIC DNA]</scope>
    <source>
        <strain evidence="3">ATCC 10500 / CBS 375.48 / QM 6759 / NRRL 1006</strain>
    </source>
</reference>
<protein>
    <recommendedName>
        <fullName evidence="4">Aflatoxin regulatory protein domain-containing protein</fullName>
    </recommendedName>
</protein>
<dbReference type="AlphaFoldDB" id="B8MQN7"/>
<dbReference type="OrthoDB" id="2328572at2759"/>
<evidence type="ECO:0000313" key="3">
    <source>
        <dbReference type="Proteomes" id="UP000001745"/>
    </source>
</evidence>
<sequence length="256" mass="28201">MAGDPATTVTTTTTFNPDINDHDLSGSGSGECFKHGFEFLPSRIDQPPFDNQLHTTPHDSDFSALLWTDTETDFLREPAPSNHDLDNMMLDSTVSVTLAAPPMENILGNESTSPSSCACMQQQIDLLIKSKTLNNAQPNDRDYNQNKNAVGQPHYDGVSDCPIKSQHLTIGAFQIQGEDRLLLLKAILLSTVRKLTWILTSLQKILEEKIDRFPSPQEADDGSNRSQLHGSGSYIQQMFHGLAGSLQSIQDFLNNA</sequence>
<organism evidence="2 3">
    <name type="scientific">Talaromyces stipitatus (strain ATCC 10500 / CBS 375.48 / QM 6759 / NRRL 1006)</name>
    <name type="common">Penicillium stipitatum</name>
    <dbReference type="NCBI Taxonomy" id="441959"/>
    <lineage>
        <taxon>Eukaryota</taxon>
        <taxon>Fungi</taxon>
        <taxon>Dikarya</taxon>
        <taxon>Ascomycota</taxon>
        <taxon>Pezizomycotina</taxon>
        <taxon>Eurotiomycetes</taxon>
        <taxon>Eurotiomycetidae</taxon>
        <taxon>Eurotiales</taxon>
        <taxon>Trichocomaceae</taxon>
        <taxon>Talaromyces</taxon>
        <taxon>Talaromyces sect. Talaromyces</taxon>
    </lineage>
</organism>
<dbReference type="PhylomeDB" id="B8MQN7"/>
<feature type="region of interest" description="Disordered" evidence="1">
    <location>
        <begin position="1"/>
        <end position="27"/>
    </location>
</feature>
<dbReference type="RefSeq" id="XP_002487571.1">
    <property type="nucleotide sequence ID" value="XM_002487526.1"/>
</dbReference>
<proteinExistence type="predicted"/>
<dbReference type="InParanoid" id="B8MQN7"/>
<evidence type="ECO:0008006" key="4">
    <source>
        <dbReference type="Google" id="ProtNLM"/>
    </source>
</evidence>
<dbReference type="Proteomes" id="UP000001745">
    <property type="component" value="Unassembled WGS sequence"/>
</dbReference>
<dbReference type="EMBL" id="EQ962659">
    <property type="protein sequence ID" value="EED13460.1"/>
    <property type="molecule type" value="Genomic_DNA"/>
</dbReference>
<name>B8MQN7_TALSN</name>
<dbReference type="VEuPathDB" id="FungiDB:TSTA_059460"/>
<keyword evidence="3" id="KW-1185">Reference proteome</keyword>
<accession>B8MQN7</accession>
<evidence type="ECO:0000256" key="1">
    <source>
        <dbReference type="SAM" id="MobiDB-lite"/>
    </source>
</evidence>
<dbReference type="GeneID" id="8107416"/>
<gene>
    <name evidence="2" type="ORF">TSTA_059460</name>
</gene>